<proteinExistence type="predicted"/>
<dbReference type="Pfam" id="PF10513">
    <property type="entry name" value="EPL1"/>
    <property type="match status" value="1"/>
</dbReference>
<dbReference type="Pfam" id="PF00439">
    <property type="entry name" value="Bromodomain"/>
    <property type="match status" value="1"/>
</dbReference>
<keyword evidence="6" id="KW-0862">Zinc</keyword>
<dbReference type="PROSITE" id="PS00633">
    <property type="entry name" value="BROMODOMAIN_1"/>
    <property type="match status" value="1"/>
</dbReference>
<evidence type="ECO:0000256" key="1">
    <source>
        <dbReference type="ARBA" id="ARBA00004123"/>
    </source>
</evidence>
<dbReference type="SUPFAM" id="SSF57903">
    <property type="entry name" value="FYVE/PHD zinc finger"/>
    <property type="match status" value="1"/>
</dbReference>
<evidence type="ECO:0000256" key="2">
    <source>
        <dbReference type="ARBA" id="ARBA00022553"/>
    </source>
</evidence>
<dbReference type="SMART" id="SM00297">
    <property type="entry name" value="BROMO"/>
    <property type="match status" value="1"/>
</dbReference>
<evidence type="ECO:0000256" key="4">
    <source>
        <dbReference type="ARBA" id="ARBA00022737"/>
    </source>
</evidence>
<dbReference type="Gene3D" id="1.20.920.10">
    <property type="entry name" value="Bromodomain-like"/>
    <property type="match status" value="1"/>
</dbReference>
<dbReference type="CDD" id="cd15572">
    <property type="entry name" value="PHD_BRPF"/>
    <property type="match status" value="1"/>
</dbReference>
<gene>
    <name evidence="17" type="primary">brpf3</name>
</gene>
<evidence type="ECO:0000256" key="9">
    <source>
        <dbReference type="ARBA" id="ARBA00023242"/>
    </source>
</evidence>
<dbReference type="Bgee" id="ENSXETG00000033963">
    <property type="expression patterns" value="Expressed in egg cell and 12 other cell types or tissues"/>
</dbReference>
<organism evidence="17">
    <name type="scientific">Xenopus tropicalis</name>
    <name type="common">Western clawed frog</name>
    <name type="synonym">Silurana tropicalis</name>
    <dbReference type="NCBI Taxonomy" id="8364"/>
    <lineage>
        <taxon>Eukaryota</taxon>
        <taxon>Metazoa</taxon>
        <taxon>Chordata</taxon>
        <taxon>Craniata</taxon>
        <taxon>Vertebrata</taxon>
        <taxon>Euteleostomi</taxon>
        <taxon>Amphibia</taxon>
        <taxon>Batrachia</taxon>
        <taxon>Anura</taxon>
        <taxon>Pipoidea</taxon>
        <taxon>Pipidae</taxon>
        <taxon>Xenopodinae</taxon>
        <taxon>Xenopus</taxon>
        <taxon>Silurana</taxon>
    </lineage>
</organism>
<protein>
    <submittedName>
        <fullName evidence="17">Bromodomain and PHD finger containing 3</fullName>
    </submittedName>
</protein>
<dbReference type="PROSITE" id="PS50014">
    <property type="entry name" value="BROMODOMAIN_2"/>
    <property type="match status" value="1"/>
</dbReference>
<reference evidence="17" key="1">
    <citation type="journal article" date="2010" name="Science">
        <title>The genome of the Western clawed frog Xenopus tropicalis.</title>
        <authorList>
            <person name="Hellsten U."/>
            <person name="Harland R.M."/>
            <person name="Gilchrist M.J."/>
            <person name="Hendrix D."/>
            <person name="Jurka J."/>
            <person name="Kapitonov V."/>
            <person name="Ovcharenko I."/>
            <person name="Putnam N.H."/>
            <person name="Shu S."/>
            <person name="Taher L."/>
            <person name="Blitz I.L."/>
            <person name="Blumberg B."/>
            <person name="Dichmann D.S."/>
            <person name="Dubchak I."/>
            <person name="Amaya E."/>
            <person name="Detter J.C."/>
            <person name="Fletcher R."/>
            <person name="Gerhard D.S."/>
            <person name="Goodstein D."/>
            <person name="Graves T."/>
            <person name="Grigoriev I.V."/>
            <person name="Grimwood J."/>
            <person name="Kawashima T."/>
            <person name="Lindquist E."/>
            <person name="Lucas S.M."/>
            <person name="Mead P.E."/>
            <person name="Mitros T."/>
            <person name="Ogino H."/>
            <person name="Ohta Y."/>
            <person name="Poliakov A.V."/>
            <person name="Pollet N."/>
            <person name="Robert J."/>
            <person name="Salamov A."/>
            <person name="Sater A.K."/>
            <person name="Schmutz J."/>
            <person name="Terry A."/>
            <person name="Vize P.D."/>
            <person name="Warren W.C."/>
            <person name="Wells D."/>
            <person name="Wills A."/>
            <person name="Wilson R.K."/>
            <person name="Zimmerman L.B."/>
            <person name="Zorn A.M."/>
            <person name="Grainger R."/>
            <person name="Grammer T."/>
            <person name="Khokha M.K."/>
            <person name="Richardson P.M."/>
            <person name="Rokhsar D.S."/>
        </authorList>
    </citation>
    <scope>NUCLEOTIDE SEQUENCE [LARGE SCALE GENOMIC DNA]</scope>
    <source>
        <strain evidence="17">Nigerian</strain>
    </source>
</reference>
<evidence type="ECO:0000313" key="17">
    <source>
        <dbReference type="Ensembl" id="ENSXETP00000111766"/>
    </source>
</evidence>
<dbReference type="GO" id="GO:0008270">
    <property type="term" value="F:zinc ion binding"/>
    <property type="evidence" value="ECO:0007669"/>
    <property type="project" value="UniProtKB-KW"/>
</dbReference>
<dbReference type="InterPro" id="IPR036427">
    <property type="entry name" value="Bromodomain-like_sf"/>
</dbReference>
<dbReference type="SMART" id="SM00293">
    <property type="entry name" value="PWWP"/>
    <property type="match status" value="1"/>
</dbReference>
<dbReference type="CDD" id="cd20158">
    <property type="entry name" value="PWWP_BRPF3"/>
    <property type="match status" value="1"/>
</dbReference>
<feature type="region of interest" description="Disordered" evidence="12">
    <location>
        <begin position="794"/>
        <end position="824"/>
    </location>
</feature>
<accession>A0A803JUV9</accession>
<dbReference type="InterPro" id="IPR001487">
    <property type="entry name" value="Bromodomain"/>
</dbReference>
<dbReference type="PROSITE" id="PS51805">
    <property type="entry name" value="EPHD"/>
    <property type="match status" value="1"/>
</dbReference>
<dbReference type="Ensembl" id="ENSXETT00000105677">
    <property type="protein sequence ID" value="ENSXETP00000111766"/>
    <property type="gene ID" value="ENSXETG00000033963"/>
</dbReference>
<evidence type="ECO:0000256" key="5">
    <source>
        <dbReference type="ARBA" id="ARBA00022771"/>
    </source>
</evidence>
<feature type="domain" description="PHD-type" evidence="16">
    <location>
        <begin position="298"/>
        <end position="419"/>
    </location>
</feature>
<evidence type="ECO:0000259" key="15">
    <source>
        <dbReference type="PROSITE" id="PS50812"/>
    </source>
</evidence>
<dbReference type="FunFam" id="2.30.30.140:FF:000008">
    <property type="entry name" value="Bromodomain containing 1, isoform CRA_b"/>
    <property type="match status" value="1"/>
</dbReference>
<dbReference type="SUPFAM" id="SSF63748">
    <property type="entry name" value="Tudor/PWWP/MBT"/>
    <property type="match status" value="1"/>
</dbReference>
<dbReference type="InterPro" id="IPR018359">
    <property type="entry name" value="Bromodomain_CS"/>
</dbReference>
<keyword evidence="2" id="KW-0597">Phosphoprotein</keyword>
<dbReference type="Gene3D" id="2.30.30.140">
    <property type="match status" value="1"/>
</dbReference>
<dbReference type="InterPro" id="IPR019542">
    <property type="entry name" value="Enhancer_polycomb-like_N"/>
</dbReference>
<dbReference type="GeneTree" id="ENSGT00940000155056"/>
<evidence type="ECO:0000256" key="8">
    <source>
        <dbReference type="ARBA" id="ARBA00023117"/>
    </source>
</evidence>
<dbReference type="PROSITE" id="PS50016">
    <property type="entry name" value="ZF_PHD_2"/>
    <property type="match status" value="1"/>
</dbReference>
<comment type="subcellular location">
    <subcellularLocation>
        <location evidence="1">Nucleus</location>
    </subcellularLocation>
</comment>
<dbReference type="Pfam" id="PF13832">
    <property type="entry name" value="zf-HC5HC2H_2"/>
    <property type="match status" value="1"/>
</dbReference>
<keyword evidence="5 11" id="KW-0863">Zinc-finger</keyword>
<dbReference type="Gene3D" id="3.30.40.10">
    <property type="entry name" value="Zinc/RING finger domain, C3HC4 (zinc finger)"/>
    <property type="match status" value="2"/>
</dbReference>
<dbReference type="GO" id="GO:0005634">
    <property type="term" value="C:nucleus"/>
    <property type="evidence" value="ECO:0007669"/>
    <property type="project" value="UniProtKB-SubCell"/>
</dbReference>
<evidence type="ECO:0000256" key="6">
    <source>
        <dbReference type="ARBA" id="ARBA00022833"/>
    </source>
</evidence>
<evidence type="ECO:0000256" key="12">
    <source>
        <dbReference type="SAM" id="MobiDB-lite"/>
    </source>
</evidence>
<dbReference type="FunCoup" id="A0A803JUV9">
    <property type="interactions" value="1313"/>
</dbReference>
<feature type="region of interest" description="Disordered" evidence="12">
    <location>
        <begin position="439"/>
        <end position="472"/>
    </location>
</feature>
<keyword evidence="9" id="KW-0539">Nucleus</keyword>
<dbReference type="PROSITE" id="PS50812">
    <property type="entry name" value="PWWP"/>
    <property type="match status" value="1"/>
</dbReference>
<evidence type="ECO:0000256" key="11">
    <source>
        <dbReference type="PROSITE-ProRule" id="PRU00146"/>
    </source>
</evidence>
<name>A0A803JUV9_XENTR</name>
<dbReference type="InParanoid" id="A0A803JUV9"/>
<dbReference type="PANTHER" id="PTHR13793">
    <property type="entry name" value="PHD FINGER PROTEINS"/>
    <property type="match status" value="1"/>
</dbReference>
<evidence type="ECO:0000259" key="14">
    <source>
        <dbReference type="PROSITE" id="PS50016"/>
    </source>
</evidence>
<dbReference type="InterPro" id="IPR034732">
    <property type="entry name" value="EPHD"/>
</dbReference>
<dbReference type="FunFam" id="3.30.40.10:FF:000007">
    <property type="entry name" value="Bromodomain containing 1, isoform CRA_b"/>
    <property type="match status" value="1"/>
</dbReference>
<dbReference type="SMART" id="SM00249">
    <property type="entry name" value="PHD"/>
    <property type="match status" value="2"/>
</dbReference>
<dbReference type="SUPFAM" id="SSF47370">
    <property type="entry name" value="Bromodomain"/>
    <property type="match status" value="1"/>
</dbReference>
<dbReference type="InterPro" id="IPR011011">
    <property type="entry name" value="Znf_FYVE_PHD"/>
</dbReference>
<dbReference type="InterPro" id="IPR042005">
    <property type="entry name" value="BRPF3_ePHD"/>
</dbReference>
<dbReference type="AlphaFoldDB" id="A0A803JUV9"/>
<dbReference type="InterPro" id="IPR050701">
    <property type="entry name" value="Histone_Mod_Regulator"/>
</dbReference>
<feature type="domain" description="PHD-type" evidence="14">
    <location>
        <begin position="244"/>
        <end position="294"/>
    </location>
</feature>
<dbReference type="InterPro" id="IPR001965">
    <property type="entry name" value="Znf_PHD"/>
</dbReference>
<dbReference type="InterPro" id="IPR019786">
    <property type="entry name" value="Zinc_finger_PHD-type_CS"/>
</dbReference>
<dbReference type="FunFam" id="3.30.40.10:FF:000008">
    <property type="entry name" value="Bromodomain containing 1, isoform CRA_a"/>
    <property type="match status" value="1"/>
</dbReference>
<evidence type="ECO:0000256" key="3">
    <source>
        <dbReference type="ARBA" id="ARBA00022723"/>
    </source>
</evidence>
<feature type="domain" description="PWWP" evidence="15">
    <location>
        <begin position="881"/>
        <end position="965"/>
    </location>
</feature>
<sequence length="1011" mass="115456">MELLSDKLLSLLHNVTGGVMTWVLPSTDMRNPRRKFRHCGGGGKGSPSPYSLKCSPTRETLTYAQAQRMVEVEMEGRLHRISIYDPLRIVSEDELTAHDIIECNSNKENSELPLASPCRKMAFKSKKHELCPKQAQTTSSLQLPQPCFRVIEPFSLEVESEPYSLPDSFYCYIERSTKEMDQEVEYDLDEVDLAWLEMINEKRKNDGLSLVSADVFELLLDRLEKESYMQSRRSGAPQSAIDEDAFCCVCLDDECHNSNAILFCDICNLAVHQECYGVPYIPEGQWLCRCCLQSPSKPVSCVLCPNQGGAFKQTSDGRWAHVVCAIWIPEVCFANTVFLEPVEGVNNIPSARWKLTCYLCKQKGRGAAIQCHKVNCYTAFHVTCAQRAGLFMKVEPVRETGLNGTTFTVRKTAFCELHCPPGTHKKGILRCGGKVDNKDNGKEDEANREDSKFSKKGAGKRGREKQKIKREQKETVCGRVSAPVMTVMQIPSCRLSKISSGVCLQKKTHFLQRLHNYWLLKRQSRNGVPLIRRLHSHMQSQRSAELKEQDERTSAVKEELKYWQKLRHDLERARLLTELIRKREKLKREQVKLHQAAMELQLTPFTVFLRTTLDLLQEKDSANIFTEPVNLKEVPDYRNFIVHPMDFSTMRQKLEGHQYTSLHAFEDDFNLMVSNCLRYNSQETVFHQAALRLHQLGAAILRHARRQVESTGYDPQTCLHLPEQPRTADYYRVSWDEVDQLLLPENRAHLSPECQLKELLEKLEVVNSFRTSGARTRRLRLLRKEINLLRQRLAPRSRDPQETDAGVINGFGNHTESGSDSDSSSVLSRLTVLNCCGSLMPLGKPALLRVPFFETMNGDFDYNYQGRSPLMSFDAGVELQPLQLVWAKCRGYPSYPALIIDPKMPREGLLHNGVPIPVPPLEVLNLGEQRHIEAEGQQLFLVLFFDNKRTWQWLPSDKVIPLGADDTLDKLKMLEGRKASIRKSVQVAYDRAMNHRSRVSGSHPFITPNYL</sequence>
<dbReference type="InterPro" id="IPR019787">
    <property type="entry name" value="Znf_PHD-finger"/>
</dbReference>
<reference evidence="17" key="2">
    <citation type="submission" date="2021-03" db="UniProtKB">
        <authorList>
            <consortium name="Ensembl"/>
        </authorList>
    </citation>
    <scope>IDENTIFICATION</scope>
</reference>
<dbReference type="InterPro" id="IPR000313">
    <property type="entry name" value="PWWP_dom"/>
</dbReference>
<dbReference type="PANTHER" id="PTHR13793:SF19">
    <property type="entry name" value="BROMODOMAIN AND PHD FINGER-CONTAINING PROTEIN 3"/>
    <property type="match status" value="1"/>
</dbReference>
<keyword evidence="8 10" id="KW-0103">Bromodomain</keyword>
<evidence type="ECO:0000256" key="10">
    <source>
        <dbReference type="PROSITE-ProRule" id="PRU00035"/>
    </source>
</evidence>
<dbReference type="CDD" id="cd15703">
    <property type="entry name" value="ePHD_BRPF3"/>
    <property type="match status" value="1"/>
</dbReference>
<keyword evidence="7" id="KW-0007">Acetylation</keyword>
<dbReference type="PRINTS" id="PR00503">
    <property type="entry name" value="BROMODOMAIN"/>
</dbReference>
<dbReference type="InterPro" id="IPR013083">
    <property type="entry name" value="Znf_RING/FYVE/PHD"/>
</dbReference>
<evidence type="ECO:0000259" key="16">
    <source>
        <dbReference type="PROSITE" id="PS51805"/>
    </source>
</evidence>
<feature type="compositionally biased region" description="Basic residues" evidence="12">
    <location>
        <begin position="454"/>
        <end position="468"/>
    </location>
</feature>
<dbReference type="PROSITE" id="PS01359">
    <property type="entry name" value="ZF_PHD_1"/>
    <property type="match status" value="1"/>
</dbReference>
<feature type="domain" description="Bromo" evidence="13">
    <location>
        <begin position="617"/>
        <end position="687"/>
    </location>
</feature>
<evidence type="ECO:0000259" key="13">
    <source>
        <dbReference type="PROSITE" id="PS50014"/>
    </source>
</evidence>
<dbReference type="Pfam" id="PF00855">
    <property type="entry name" value="PWWP"/>
    <property type="match status" value="1"/>
</dbReference>
<keyword evidence="3" id="KW-0479">Metal-binding</keyword>
<dbReference type="Pfam" id="PF13831">
    <property type="entry name" value="PHD_2"/>
    <property type="match status" value="1"/>
</dbReference>
<keyword evidence="4" id="KW-0677">Repeat</keyword>
<evidence type="ECO:0000256" key="7">
    <source>
        <dbReference type="ARBA" id="ARBA00022990"/>
    </source>
</evidence>
<feature type="compositionally biased region" description="Basic and acidic residues" evidence="12">
    <location>
        <begin position="439"/>
        <end position="453"/>
    </location>
</feature>